<accession>A0AAD7AKP5</accession>
<dbReference type="EMBL" id="JARIHO010000005">
    <property type="protein sequence ID" value="KAJ7360794.1"/>
    <property type="molecule type" value="Genomic_DNA"/>
</dbReference>
<sequence length="170" mass="20068">MARWHPLRPPPLKQSPAETRLLAKIRRLPPKPQMRALRKIEVPYVREGDGWVYHCVEVVERGQMHGEVIAKVGKTCRLDGRCGEYKRCEKEGRTHIWLWVFYVRRHQFTERMVHLALRAAGYRHAQFAKRCSCGCWHYEFVRVRPNGSLDDIERIIRRCLKKIGEGDAPQ</sequence>
<reference evidence="2" key="1">
    <citation type="submission" date="2023-03" db="EMBL/GenBank/DDBJ databases">
        <title>Massive genome expansion in bonnet fungi (Mycena s.s.) driven by repeated elements and novel gene families across ecological guilds.</title>
        <authorList>
            <consortium name="Lawrence Berkeley National Laboratory"/>
            <person name="Harder C.B."/>
            <person name="Miyauchi S."/>
            <person name="Viragh M."/>
            <person name="Kuo A."/>
            <person name="Thoen E."/>
            <person name="Andreopoulos B."/>
            <person name="Lu D."/>
            <person name="Skrede I."/>
            <person name="Drula E."/>
            <person name="Henrissat B."/>
            <person name="Morin E."/>
            <person name="Kohler A."/>
            <person name="Barry K."/>
            <person name="LaButti K."/>
            <person name="Morin E."/>
            <person name="Salamov A."/>
            <person name="Lipzen A."/>
            <person name="Mereny Z."/>
            <person name="Hegedus B."/>
            <person name="Baldrian P."/>
            <person name="Stursova M."/>
            <person name="Weitz H."/>
            <person name="Taylor A."/>
            <person name="Grigoriev I.V."/>
            <person name="Nagy L.G."/>
            <person name="Martin F."/>
            <person name="Kauserud H."/>
        </authorList>
    </citation>
    <scope>NUCLEOTIDE SEQUENCE</scope>
    <source>
        <strain evidence="2">CBHHK002</strain>
    </source>
</reference>
<gene>
    <name evidence="2" type="ORF">DFH08DRAFT_951444</name>
</gene>
<dbReference type="Pfam" id="PF10544">
    <property type="entry name" value="T5orf172"/>
    <property type="match status" value="1"/>
</dbReference>
<keyword evidence="3" id="KW-1185">Reference proteome</keyword>
<evidence type="ECO:0000313" key="3">
    <source>
        <dbReference type="Proteomes" id="UP001218218"/>
    </source>
</evidence>
<organism evidence="2 3">
    <name type="scientific">Mycena albidolilacea</name>
    <dbReference type="NCBI Taxonomy" id="1033008"/>
    <lineage>
        <taxon>Eukaryota</taxon>
        <taxon>Fungi</taxon>
        <taxon>Dikarya</taxon>
        <taxon>Basidiomycota</taxon>
        <taxon>Agaricomycotina</taxon>
        <taxon>Agaricomycetes</taxon>
        <taxon>Agaricomycetidae</taxon>
        <taxon>Agaricales</taxon>
        <taxon>Marasmiineae</taxon>
        <taxon>Mycenaceae</taxon>
        <taxon>Mycena</taxon>
    </lineage>
</organism>
<protein>
    <recommendedName>
        <fullName evidence="1">Bacteriophage T5 Orf172 DNA-binding domain-containing protein</fullName>
    </recommendedName>
</protein>
<dbReference type="AlphaFoldDB" id="A0AAD7AKP5"/>
<evidence type="ECO:0000259" key="1">
    <source>
        <dbReference type="Pfam" id="PF10544"/>
    </source>
</evidence>
<comment type="caution">
    <text evidence="2">The sequence shown here is derived from an EMBL/GenBank/DDBJ whole genome shotgun (WGS) entry which is preliminary data.</text>
</comment>
<feature type="domain" description="Bacteriophage T5 Orf172 DNA-binding" evidence="1">
    <location>
        <begin position="51"/>
        <end position="158"/>
    </location>
</feature>
<proteinExistence type="predicted"/>
<dbReference type="InterPro" id="IPR018306">
    <property type="entry name" value="Phage_T5_Orf172_DNA-bd"/>
</dbReference>
<name>A0AAD7AKP5_9AGAR</name>
<evidence type="ECO:0000313" key="2">
    <source>
        <dbReference type="EMBL" id="KAJ7360794.1"/>
    </source>
</evidence>
<dbReference type="Proteomes" id="UP001218218">
    <property type="component" value="Unassembled WGS sequence"/>
</dbReference>